<evidence type="ECO:0000313" key="2">
    <source>
        <dbReference type="Proteomes" id="UP001066276"/>
    </source>
</evidence>
<organism evidence="1 2">
    <name type="scientific">Pleurodeles waltl</name>
    <name type="common">Iberian ribbed newt</name>
    <dbReference type="NCBI Taxonomy" id="8319"/>
    <lineage>
        <taxon>Eukaryota</taxon>
        <taxon>Metazoa</taxon>
        <taxon>Chordata</taxon>
        <taxon>Craniata</taxon>
        <taxon>Vertebrata</taxon>
        <taxon>Euteleostomi</taxon>
        <taxon>Amphibia</taxon>
        <taxon>Batrachia</taxon>
        <taxon>Caudata</taxon>
        <taxon>Salamandroidea</taxon>
        <taxon>Salamandridae</taxon>
        <taxon>Pleurodelinae</taxon>
        <taxon>Pleurodeles</taxon>
    </lineage>
</organism>
<accession>A0AAV7WEJ8</accession>
<name>A0AAV7WEJ8_PLEWA</name>
<gene>
    <name evidence="1" type="ORF">NDU88_000138</name>
</gene>
<sequence>MCVSTPDRVYKVTLQLERDIPRTIDAIFCDRLVNIYDILLSERDWPPEFVRTCPYGEEVIKPSFSPLVPNELAESYAIDWALVQAPELYRNHVGLGHQRVGIHVAGNTLADEAAKSAVATASVAAVTRSRTKPDDDIWAAVQATAEGTPLPKAFPAKYSYRMGGFFDAEVKIPGMGVR</sequence>
<protein>
    <submittedName>
        <fullName evidence="1">Uncharacterized protein</fullName>
    </submittedName>
</protein>
<dbReference type="EMBL" id="JANPWB010000001">
    <property type="protein sequence ID" value="KAJ1212479.1"/>
    <property type="molecule type" value="Genomic_DNA"/>
</dbReference>
<evidence type="ECO:0000313" key="1">
    <source>
        <dbReference type="EMBL" id="KAJ1212479.1"/>
    </source>
</evidence>
<comment type="caution">
    <text evidence="1">The sequence shown here is derived from an EMBL/GenBank/DDBJ whole genome shotgun (WGS) entry which is preliminary data.</text>
</comment>
<keyword evidence="2" id="KW-1185">Reference proteome</keyword>
<dbReference type="AlphaFoldDB" id="A0AAV7WEJ8"/>
<proteinExistence type="predicted"/>
<reference evidence="1" key="1">
    <citation type="journal article" date="2022" name="bioRxiv">
        <title>Sequencing and chromosome-scale assembly of the giantPleurodeles waltlgenome.</title>
        <authorList>
            <person name="Brown T."/>
            <person name="Elewa A."/>
            <person name="Iarovenko S."/>
            <person name="Subramanian E."/>
            <person name="Araus A.J."/>
            <person name="Petzold A."/>
            <person name="Susuki M."/>
            <person name="Suzuki K.-i.T."/>
            <person name="Hayashi T."/>
            <person name="Toyoda A."/>
            <person name="Oliveira C."/>
            <person name="Osipova E."/>
            <person name="Leigh N.D."/>
            <person name="Simon A."/>
            <person name="Yun M.H."/>
        </authorList>
    </citation>
    <scope>NUCLEOTIDE SEQUENCE</scope>
    <source>
        <strain evidence="1">20211129_DDA</strain>
        <tissue evidence="1">Liver</tissue>
    </source>
</reference>
<dbReference type="Proteomes" id="UP001066276">
    <property type="component" value="Chromosome 1_1"/>
</dbReference>